<dbReference type="Pfam" id="PF02852">
    <property type="entry name" value="Pyr_redox_dim"/>
    <property type="match status" value="1"/>
</dbReference>
<feature type="binding site" evidence="5">
    <location>
        <begin position="177"/>
        <end position="184"/>
    </location>
    <ligand>
        <name>NAD(+)</name>
        <dbReference type="ChEBI" id="CHEBI:57540"/>
    </ligand>
</feature>
<dbReference type="Pfam" id="PF07992">
    <property type="entry name" value="Pyr_redox_2"/>
    <property type="match status" value="1"/>
</dbReference>
<evidence type="ECO:0000256" key="3">
    <source>
        <dbReference type="ARBA" id="ARBA00022827"/>
    </source>
</evidence>
<dbReference type="GO" id="GO:0050660">
    <property type="term" value="F:flavin adenine dinucleotide binding"/>
    <property type="evidence" value="ECO:0007669"/>
    <property type="project" value="TreeGrafter"/>
</dbReference>
<dbReference type="STRING" id="1122209.SAMN02745752_00965"/>
<dbReference type="AlphaFoldDB" id="A0A1K1VGJ8"/>
<dbReference type="InterPro" id="IPR036188">
    <property type="entry name" value="FAD/NAD-bd_sf"/>
</dbReference>
<dbReference type="OrthoDB" id="9800167at2"/>
<evidence type="ECO:0000256" key="6">
    <source>
        <dbReference type="PIRSR" id="PIRSR000350-4"/>
    </source>
</evidence>
<dbReference type="InterPro" id="IPR023753">
    <property type="entry name" value="FAD/NAD-binding_dom"/>
</dbReference>
<name>A0A1K1VGJ8_9GAMM</name>
<evidence type="ECO:0000313" key="9">
    <source>
        <dbReference type="EMBL" id="SFX24183.1"/>
    </source>
</evidence>
<dbReference type="NCBIfam" id="NF004939">
    <property type="entry name" value="PRK06292.1-1"/>
    <property type="match status" value="1"/>
</dbReference>
<dbReference type="PRINTS" id="PR00368">
    <property type="entry name" value="FADPNR"/>
</dbReference>
<proteinExistence type="inferred from homology"/>
<feature type="domain" description="Pyridine nucleotide-disulphide oxidoreductase dimerisation" evidence="7">
    <location>
        <begin position="352"/>
        <end position="460"/>
    </location>
</feature>
<keyword evidence="5" id="KW-0520">NAD</keyword>
<organism evidence="9 10">
    <name type="scientific">Marinospirillum alkaliphilum DSM 21637</name>
    <dbReference type="NCBI Taxonomy" id="1122209"/>
    <lineage>
        <taxon>Bacteria</taxon>
        <taxon>Pseudomonadati</taxon>
        <taxon>Pseudomonadota</taxon>
        <taxon>Gammaproteobacteria</taxon>
        <taxon>Oceanospirillales</taxon>
        <taxon>Oceanospirillaceae</taxon>
        <taxon>Marinospirillum</taxon>
    </lineage>
</organism>
<evidence type="ECO:0000259" key="7">
    <source>
        <dbReference type="Pfam" id="PF02852"/>
    </source>
</evidence>
<keyword evidence="3 5" id="KW-0274">FAD</keyword>
<evidence type="ECO:0000256" key="4">
    <source>
        <dbReference type="PIRSR" id="PIRSR000350-2"/>
    </source>
</evidence>
<protein>
    <submittedName>
        <fullName evidence="9">Dihydrolipoamide dehydrogenase</fullName>
    </submittedName>
</protein>
<evidence type="ECO:0000256" key="1">
    <source>
        <dbReference type="ARBA" id="ARBA00007532"/>
    </source>
</evidence>
<comment type="cofactor">
    <cofactor evidence="5">
        <name>FAD</name>
        <dbReference type="ChEBI" id="CHEBI:57692"/>
    </cofactor>
    <text evidence="5">Binds 1 FAD per subunit.</text>
</comment>
<dbReference type="InterPro" id="IPR016156">
    <property type="entry name" value="FAD/NAD-linked_Rdtase_dimer_sf"/>
</dbReference>
<keyword evidence="10" id="KW-1185">Reference proteome</keyword>
<feature type="active site" description="Proton acceptor" evidence="4">
    <location>
        <position position="450"/>
    </location>
</feature>
<evidence type="ECO:0000256" key="2">
    <source>
        <dbReference type="ARBA" id="ARBA00022630"/>
    </source>
</evidence>
<keyword evidence="5" id="KW-0547">Nucleotide-binding</keyword>
<dbReference type="PANTHER" id="PTHR43014">
    <property type="entry name" value="MERCURIC REDUCTASE"/>
    <property type="match status" value="1"/>
</dbReference>
<comment type="similarity">
    <text evidence="1">Belongs to the class-I pyridine nucleotide-disulfide oxidoreductase family.</text>
</comment>
<dbReference type="InterPro" id="IPR001100">
    <property type="entry name" value="Pyr_nuc-diS_OxRdtase"/>
</dbReference>
<dbReference type="GO" id="GO:0003955">
    <property type="term" value="F:NAD(P)H dehydrogenase (quinone) activity"/>
    <property type="evidence" value="ECO:0007669"/>
    <property type="project" value="TreeGrafter"/>
</dbReference>
<dbReference type="InterPro" id="IPR004099">
    <property type="entry name" value="Pyr_nucl-diS_OxRdtase_dimer"/>
</dbReference>
<gene>
    <name evidence="9" type="ORF">SAMN02745752_00965</name>
</gene>
<keyword evidence="2" id="KW-0285">Flavoprotein</keyword>
<dbReference type="SUPFAM" id="SSF51905">
    <property type="entry name" value="FAD/NAD(P)-binding domain"/>
    <property type="match status" value="1"/>
</dbReference>
<dbReference type="PRINTS" id="PR00411">
    <property type="entry name" value="PNDRDTASEI"/>
</dbReference>
<dbReference type="EMBL" id="FPJW01000002">
    <property type="protein sequence ID" value="SFX24183.1"/>
    <property type="molecule type" value="Genomic_DNA"/>
</dbReference>
<dbReference type="Proteomes" id="UP000182350">
    <property type="component" value="Unassembled WGS sequence"/>
</dbReference>
<evidence type="ECO:0000313" key="10">
    <source>
        <dbReference type="Proteomes" id="UP000182350"/>
    </source>
</evidence>
<feature type="binding site" evidence="5">
    <location>
        <position position="314"/>
    </location>
    <ligand>
        <name>FAD</name>
        <dbReference type="ChEBI" id="CHEBI:57692"/>
    </ligand>
</feature>
<evidence type="ECO:0000256" key="5">
    <source>
        <dbReference type="PIRSR" id="PIRSR000350-3"/>
    </source>
</evidence>
<feature type="domain" description="FAD/NAD(P)-binding" evidence="8">
    <location>
        <begin position="6"/>
        <end position="329"/>
    </location>
</feature>
<dbReference type="Gene3D" id="3.30.390.30">
    <property type="match status" value="1"/>
</dbReference>
<accession>A0A1K1VGJ8</accession>
<dbReference type="PANTHER" id="PTHR43014:SF4">
    <property type="entry name" value="PYRIDINE NUCLEOTIDE-DISULFIDE OXIDOREDUCTASE RCLA-RELATED"/>
    <property type="match status" value="1"/>
</dbReference>
<reference evidence="9 10" key="1">
    <citation type="submission" date="2016-11" db="EMBL/GenBank/DDBJ databases">
        <authorList>
            <person name="Jaros S."/>
            <person name="Januszkiewicz K."/>
            <person name="Wedrychowicz H."/>
        </authorList>
    </citation>
    <scope>NUCLEOTIDE SEQUENCE [LARGE SCALE GENOMIC DNA]</scope>
    <source>
        <strain evidence="9 10">DSM 21637</strain>
    </source>
</reference>
<feature type="binding site" evidence="5">
    <location>
        <position position="51"/>
    </location>
    <ligand>
        <name>FAD</name>
        <dbReference type="ChEBI" id="CHEBI:57692"/>
    </ligand>
</feature>
<sequence>MQYQTDLAIIGAGTAGMSAYKAARKAGLQPLLIENGPLGTTCARVGCMPSKLLIAAADAAHQLQQAPELGIHPGTIQVDGTAVMQRLRKERDRFVQGVVREVEGWPDNSLLQGSVQFVSPNRLKTDRGDQIEARTILLATGTRPNIPSQLLNAGDRLLTNEQVFELPTLPRSLAVFGAGVIGLELGQAMQRLGVEVSLFARTRQLGPLQDPALQASALATFEETLDLQLGSEVKTISRTPAGVTISYLNANGQPQTKTFDYLLAATGRQSNLDRVQLEAANLLLDRRGLPVSNPLTAQCTNLDGSPSHIFIAGDAAGYRPLLHEANDEGHLAGRNAALWPKVESRPRRTPLTLVFTDPQMAIAGNSYNQLLNQPGKQQIVIGEADFSNQGRARVMQVNKGRLSVYADNNSGILLGAEMLGPAAEHLGHLLAWSIQQQLTLEQLLQQPFYHPTLEEGLRTALRSAAARIRQ</sequence>
<feature type="binding site" evidence="5">
    <location>
        <position position="267"/>
    </location>
    <ligand>
        <name>NAD(+)</name>
        <dbReference type="ChEBI" id="CHEBI:57540"/>
    </ligand>
</feature>
<feature type="disulfide bond" description="Redox-active" evidence="6">
    <location>
        <begin position="42"/>
        <end position="47"/>
    </location>
</feature>
<evidence type="ECO:0000259" key="8">
    <source>
        <dbReference type="Pfam" id="PF07992"/>
    </source>
</evidence>
<dbReference type="SUPFAM" id="SSF55424">
    <property type="entry name" value="FAD/NAD-linked reductases, dimerisation (C-terminal) domain"/>
    <property type="match status" value="1"/>
</dbReference>
<dbReference type="Gene3D" id="3.50.50.60">
    <property type="entry name" value="FAD/NAD(P)-binding domain"/>
    <property type="match status" value="2"/>
</dbReference>
<dbReference type="RefSeq" id="WP_072325192.1">
    <property type="nucleotide sequence ID" value="NZ_FPJW01000002.1"/>
</dbReference>
<dbReference type="PIRSF" id="PIRSF000350">
    <property type="entry name" value="Mercury_reductase_MerA"/>
    <property type="match status" value="1"/>
</dbReference>